<gene>
    <name evidence="8" type="ORF">IE077_002693</name>
</gene>
<evidence type="ECO:0000313" key="9">
    <source>
        <dbReference type="Proteomes" id="UP000823046"/>
    </source>
</evidence>
<dbReference type="PRINTS" id="PR00192">
    <property type="entry name" value="FACTINCAPB"/>
</dbReference>
<dbReference type="InterPro" id="IPR042276">
    <property type="entry name" value="CapZ_alpha/beta_2"/>
</dbReference>
<dbReference type="InterPro" id="IPR037282">
    <property type="entry name" value="CapZ_alpha/beta"/>
</dbReference>
<comment type="similarity">
    <text evidence="2 7">Belongs to the F-actin-capping protein beta subunit family.</text>
</comment>
<proteinExistence type="inferred from homology"/>
<keyword evidence="4 7" id="KW-0963">Cytoplasm</keyword>
<accession>A0ABQ7JFJ6</accession>
<dbReference type="Proteomes" id="UP000823046">
    <property type="component" value="Unassembled WGS sequence"/>
</dbReference>
<name>A0ABQ7JFJ6_9APIC</name>
<evidence type="ECO:0000256" key="7">
    <source>
        <dbReference type="RuleBase" id="RU365078"/>
    </source>
</evidence>
<comment type="subunit">
    <text evidence="7">Heterodimer of an alpha and a beta subunit.</text>
</comment>
<keyword evidence="9" id="KW-1185">Reference proteome</keyword>
<dbReference type="EMBL" id="JADAQX010000025">
    <property type="protein sequence ID" value="KAF8822762.1"/>
    <property type="molecule type" value="Genomic_DNA"/>
</dbReference>
<comment type="caution">
    <text evidence="8">The sequence shown here is derived from an EMBL/GenBank/DDBJ whole genome shotgun (WGS) entry which is preliminary data.</text>
</comment>
<dbReference type="SUPFAM" id="SSF90096">
    <property type="entry name" value="Subunits of heterodimeric actin filament capping protein Capz"/>
    <property type="match status" value="1"/>
</dbReference>
<keyword evidence="3 7" id="KW-0117">Actin capping</keyword>
<dbReference type="Gene3D" id="1.20.58.570">
    <property type="match status" value="1"/>
</dbReference>
<reference evidence="8 9" key="1">
    <citation type="journal article" date="2020" name="bioRxiv">
        <title>Metabolic contributions of an alphaproteobacterial endosymbiont in the apicomplexan Cardiosporidium cionae.</title>
        <authorList>
            <person name="Hunter E.S."/>
            <person name="Paight C.J."/>
            <person name="Lane C.E."/>
        </authorList>
    </citation>
    <scope>NUCLEOTIDE SEQUENCE [LARGE SCALE GENOMIC DNA]</scope>
    <source>
        <strain evidence="8">ESH_2018</strain>
    </source>
</reference>
<protein>
    <recommendedName>
        <fullName evidence="7">F-actin-capping protein subunit beta</fullName>
    </recommendedName>
</protein>
<evidence type="ECO:0000256" key="5">
    <source>
        <dbReference type="ARBA" id="ARBA00023203"/>
    </source>
</evidence>
<keyword evidence="5 7" id="KW-0009">Actin-binding</keyword>
<comment type="function">
    <text evidence="7">F-actin-capping proteins bind in a Ca(2+)-independent manner to the fast growing ends of actin filaments (barbed end) thereby blocking the exchange of subunits at these ends. Unlike other capping proteins (such as gelsolin and severin), these proteins do not sever actin filaments.</text>
</comment>
<sequence length="269" mass="30936">MEKQEQLTSALNLLRRLPPQDLSETLAGLLKLAPTIKEDILRRTFVPFKLLFDENVLFLALKGKYFIGCEYNQEDVSFRSPWSNAYIPSSKRGYYPKEFLRELEVEYNALFDEFREAYYDGGVSSVYLWEVLNKNGFAGAFCMRKDFDYEQNKQVGEWNSIHVIKVIRESQNVNYSLDSELHLRFSYEGNDVGSIDFGCQASRTNEKHSVLTAGESGDIKGHITIIGSMIDEAEGFLRKRVEQLLLPRIREVARKMCPSSLNLSGRTIE</sequence>
<evidence type="ECO:0000256" key="3">
    <source>
        <dbReference type="ARBA" id="ARBA00022467"/>
    </source>
</evidence>
<evidence type="ECO:0000256" key="2">
    <source>
        <dbReference type="ARBA" id="ARBA00006039"/>
    </source>
</evidence>
<dbReference type="Pfam" id="PF01115">
    <property type="entry name" value="F_actin_cap_B"/>
    <property type="match status" value="1"/>
</dbReference>
<comment type="subcellular location">
    <subcellularLocation>
        <location evidence="1 7">Cytoplasm</location>
        <location evidence="1 7">Cytoskeleton</location>
    </subcellularLocation>
</comment>
<evidence type="ECO:0000256" key="6">
    <source>
        <dbReference type="ARBA" id="ARBA00023212"/>
    </source>
</evidence>
<evidence type="ECO:0000256" key="4">
    <source>
        <dbReference type="ARBA" id="ARBA00022490"/>
    </source>
</evidence>
<dbReference type="Gene3D" id="3.90.1150.210">
    <property type="entry name" value="F-actin capping protein, beta subunit"/>
    <property type="match status" value="1"/>
</dbReference>
<evidence type="ECO:0000256" key="1">
    <source>
        <dbReference type="ARBA" id="ARBA00004245"/>
    </source>
</evidence>
<evidence type="ECO:0000313" key="8">
    <source>
        <dbReference type="EMBL" id="KAF8822762.1"/>
    </source>
</evidence>
<dbReference type="PANTHER" id="PTHR10619">
    <property type="entry name" value="F-ACTIN-CAPPING PROTEIN SUBUNIT BETA"/>
    <property type="match status" value="1"/>
</dbReference>
<organism evidence="8 9">
    <name type="scientific">Cardiosporidium cionae</name>
    <dbReference type="NCBI Taxonomy" id="476202"/>
    <lineage>
        <taxon>Eukaryota</taxon>
        <taxon>Sar</taxon>
        <taxon>Alveolata</taxon>
        <taxon>Apicomplexa</taxon>
        <taxon>Aconoidasida</taxon>
        <taxon>Nephromycida</taxon>
        <taxon>Cardiosporidium</taxon>
    </lineage>
</organism>
<dbReference type="InterPro" id="IPR043175">
    <property type="entry name" value="CAPZB_N"/>
</dbReference>
<dbReference type="PANTHER" id="PTHR10619:SF0">
    <property type="entry name" value="F-ACTIN-CAPPING PROTEIN SUBUNIT BETA ISOFORMS 1 AND 2"/>
    <property type="match status" value="1"/>
</dbReference>
<dbReference type="InterPro" id="IPR001698">
    <property type="entry name" value="CAPZB"/>
</dbReference>
<keyword evidence="6 7" id="KW-0206">Cytoskeleton</keyword>